<organism evidence="2 3">
    <name type="scientific">Nephila pilipes</name>
    <name type="common">Giant wood spider</name>
    <name type="synonym">Nephila maculata</name>
    <dbReference type="NCBI Taxonomy" id="299642"/>
    <lineage>
        <taxon>Eukaryota</taxon>
        <taxon>Metazoa</taxon>
        <taxon>Ecdysozoa</taxon>
        <taxon>Arthropoda</taxon>
        <taxon>Chelicerata</taxon>
        <taxon>Arachnida</taxon>
        <taxon>Araneae</taxon>
        <taxon>Araneomorphae</taxon>
        <taxon>Entelegynae</taxon>
        <taxon>Araneoidea</taxon>
        <taxon>Nephilidae</taxon>
        <taxon>Nephila</taxon>
    </lineage>
</organism>
<feature type="region of interest" description="Disordered" evidence="1">
    <location>
        <begin position="1"/>
        <end position="38"/>
    </location>
</feature>
<sequence>MLRRGTSASRRKQWQNDTGRKCDREETSPFSTADKQNARIKRHINGKPRWNRGLVSNCGRERQSIASIAIDVVSQQQTRLSTRRVMDTCGGVNANYSQPTRIRRQ</sequence>
<gene>
    <name evidence="2" type="ORF">NPIL_228731</name>
</gene>
<feature type="compositionally biased region" description="Basic and acidic residues" evidence="1">
    <location>
        <begin position="18"/>
        <end position="27"/>
    </location>
</feature>
<proteinExistence type="predicted"/>
<protein>
    <submittedName>
        <fullName evidence="2">Uncharacterized protein</fullName>
    </submittedName>
</protein>
<reference evidence="2" key="1">
    <citation type="submission" date="2020-08" db="EMBL/GenBank/DDBJ databases">
        <title>Multicomponent nature underlies the extraordinary mechanical properties of spider dragline silk.</title>
        <authorList>
            <person name="Kono N."/>
            <person name="Nakamura H."/>
            <person name="Mori M."/>
            <person name="Yoshida Y."/>
            <person name="Ohtoshi R."/>
            <person name="Malay A.D."/>
            <person name="Moran D.A.P."/>
            <person name="Tomita M."/>
            <person name="Numata K."/>
            <person name="Arakawa K."/>
        </authorList>
    </citation>
    <scope>NUCLEOTIDE SEQUENCE</scope>
</reference>
<comment type="caution">
    <text evidence="2">The sequence shown here is derived from an EMBL/GenBank/DDBJ whole genome shotgun (WGS) entry which is preliminary data.</text>
</comment>
<feature type="compositionally biased region" description="Basic residues" evidence="1">
    <location>
        <begin position="1"/>
        <end position="13"/>
    </location>
</feature>
<dbReference type="AlphaFoldDB" id="A0A8X6P980"/>
<evidence type="ECO:0000313" key="3">
    <source>
        <dbReference type="Proteomes" id="UP000887013"/>
    </source>
</evidence>
<dbReference type="OrthoDB" id="10322850at2759"/>
<keyword evidence="3" id="KW-1185">Reference proteome</keyword>
<name>A0A8X6P980_NEPPI</name>
<dbReference type="Proteomes" id="UP000887013">
    <property type="component" value="Unassembled WGS sequence"/>
</dbReference>
<evidence type="ECO:0000313" key="2">
    <source>
        <dbReference type="EMBL" id="GFT55306.1"/>
    </source>
</evidence>
<dbReference type="EMBL" id="BMAW01017729">
    <property type="protein sequence ID" value="GFT55306.1"/>
    <property type="molecule type" value="Genomic_DNA"/>
</dbReference>
<evidence type="ECO:0000256" key="1">
    <source>
        <dbReference type="SAM" id="MobiDB-lite"/>
    </source>
</evidence>
<accession>A0A8X6P980</accession>